<protein>
    <submittedName>
        <fullName evidence="1">Uncharacterized protein</fullName>
    </submittedName>
</protein>
<dbReference type="EMBL" id="CM004389">
    <property type="protein sequence ID" value="KAG8657297.1"/>
    <property type="molecule type" value="Genomic_DNA"/>
</dbReference>
<keyword evidence="2" id="KW-1185">Reference proteome</keyword>
<gene>
    <name evidence="1" type="ORF">MANES_03G059700v8</name>
</gene>
<name>A0ACB7HXQ0_MANES</name>
<evidence type="ECO:0000313" key="1">
    <source>
        <dbReference type="EMBL" id="KAG8657297.1"/>
    </source>
</evidence>
<organism evidence="1 2">
    <name type="scientific">Manihot esculenta</name>
    <name type="common">Cassava</name>
    <name type="synonym">Jatropha manihot</name>
    <dbReference type="NCBI Taxonomy" id="3983"/>
    <lineage>
        <taxon>Eukaryota</taxon>
        <taxon>Viridiplantae</taxon>
        <taxon>Streptophyta</taxon>
        <taxon>Embryophyta</taxon>
        <taxon>Tracheophyta</taxon>
        <taxon>Spermatophyta</taxon>
        <taxon>Magnoliopsida</taxon>
        <taxon>eudicotyledons</taxon>
        <taxon>Gunneridae</taxon>
        <taxon>Pentapetalae</taxon>
        <taxon>rosids</taxon>
        <taxon>fabids</taxon>
        <taxon>Malpighiales</taxon>
        <taxon>Euphorbiaceae</taxon>
        <taxon>Crotonoideae</taxon>
        <taxon>Manihoteae</taxon>
        <taxon>Manihot</taxon>
    </lineage>
</organism>
<accession>A0ACB7HXQ0</accession>
<evidence type="ECO:0000313" key="2">
    <source>
        <dbReference type="Proteomes" id="UP000091857"/>
    </source>
</evidence>
<comment type="caution">
    <text evidence="1">The sequence shown here is derived from an EMBL/GenBank/DDBJ whole genome shotgun (WGS) entry which is preliminary data.</text>
</comment>
<dbReference type="Proteomes" id="UP000091857">
    <property type="component" value="Chromosome 3"/>
</dbReference>
<proteinExistence type="predicted"/>
<reference evidence="2" key="1">
    <citation type="journal article" date="2016" name="Nat. Biotechnol.">
        <title>Sequencing wild and cultivated cassava and related species reveals extensive interspecific hybridization and genetic diversity.</title>
        <authorList>
            <person name="Bredeson J.V."/>
            <person name="Lyons J.B."/>
            <person name="Prochnik S.E."/>
            <person name="Wu G.A."/>
            <person name="Ha C.M."/>
            <person name="Edsinger-Gonzales E."/>
            <person name="Grimwood J."/>
            <person name="Schmutz J."/>
            <person name="Rabbi I.Y."/>
            <person name="Egesi C."/>
            <person name="Nauluvula P."/>
            <person name="Lebot V."/>
            <person name="Ndunguru J."/>
            <person name="Mkamilo G."/>
            <person name="Bart R.S."/>
            <person name="Setter T.L."/>
            <person name="Gleadow R.M."/>
            <person name="Kulakow P."/>
            <person name="Ferguson M.E."/>
            <person name="Rounsley S."/>
            <person name="Rokhsar D.S."/>
        </authorList>
    </citation>
    <scope>NUCLEOTIDE SEQUENCE [LARGE SCALE GENOMIC DNA]</scope>
    <source>
        <strain evidence="2">cv. AM560-2</strain>
    </source>
</reference>
<sequence>MKMDHTEKKKDNHARFCRHTRRWLDTIEEECFLPFQKCPTLSSHLVACAFIVHLVFLLSSKDPFVMWLVIFL</sequence>